<comment type="caution">
    <text evidence="2">The sequence shown here is derived from an EMBL/GenBank/DDBJ whole genome shotgun (WGS) entry which is preliminary data.</text>
</comment>
<dbReference type="Proteomes" id="UP000314294">
    <property type="component" value="Unassembled WGS sequence"/>
</dbReference>
<proteinExistence type="predicted"/>
<sequence length="79" mass="9282">MRKDCKETLYNTKKRRNNHKLLSVPQKPNENRPSPSRPWLEKVALQGGELLLVFIFVRDGLLHTLDVYSFCLVSLERIM</sequence>
<evidence type="ECO:0000313" key="3">
    <source>
        <dbReference type="Proteomes" id="UP000314294"/>
    </source>
</evidence>
<name>A0A4Z2HWP1_9TELE</name>
<feature type="region of interest" description="Disordered" evidence="1">
    <location>
        <begin position="17"/>
        <end position="37"/>
    </location>
</feature>
<organism evidence="2 3">
    <name type="scientific">Liparis tanakae</name>
    <name type="common">Tanaka's snailfish</name>
    <dbReference type="NCBI Taxonomy" id="230148"/>
    <lineage>
        <taxon>Eukaryota</taxon>
        <taxon>Metazoa</taxon>
        <taxon>Chordata</taxon>
        <taxon>Craniata</taxon>
        <taxon>Vertebrata</taxon>
        <taxon>Euteleostomi</taxon>
        <taxon>Actinopterygii</taxon>
        <taxon>Neopterygii</taxon>
        <taxon>Teleostei</taxon>
        <taxon>Neoteleostei</taxon>
        <taxon>Acanthomorphata</taxon>
        <taxon>Eupercaria</taxon>
        <taxon>Perciformes</taxon>
        <taxon>Cottioidei</taxon>
        <taxon>Cottales</taxon>
        <taxon>Liparidae</taxon>
        <taxon>Liparis</taxon>
    </lineage>
</organism>
<evidence type="ECO:0000256" key="1">
    <source>
        <dbReference type="SAM" id="MobiDB-lite"/>
    </source>
</evidence>
<evidence type="ECO:0000313" key="2">
    <source>
        <dbReference type="EMBL" id="TNN70276.1"/>
    </source>
</evidence>
<gene>
    <name evidence="2" type="ORF">EYF80_019490</name>
</gene>
<reference evidence="2 3" key="1">
    <citation type="submission" date="2019-03" db="EMBL/GenBank/DDBJ databases">
        <title>First draft genome of Liparis tanakae, snailfish: a comprehensive survey of snailfish specific genes.</title>
        <authorList>
            <person name="Kim W."/>
            <person name="Song I."/>
            <person name="Jeong J.-H."/>
            <person name="Kim D."/>
            <person name="Kim S."/>
            <person name="Ryu S."/>
            <person name="Song J.Y."/>
            <person name="Lee S.K."/>
        </authorList>
    </citation>
    <scope>NUCLEOTIDE SEQUENCE [LARGE SCALE GENOMIC DNA]</scope>
    <source>
        <tissue evidence="2">Muscle</tissue>
    </source>
</reference>
<keyword evidence="3" id="KW-1185">Reference proteome</keyword>
<dbReference type="EMBL" id="SRLO01000165">
    <property type="protein sequence ID" value="TNN70276.1"/>
    <property type="molecule type" value="Genomic_DNA"/>
</dbReference>
<accession>A0A4Z2HWP1</accession>
<dbReference type="AlphaFoldDB" id="A0A4Z2HWP1"/>
<protein>
    <submittedName>
        <fullName evidence="2">Uncharacterized protein</fullName>
    </submittedName>
</protein>